<feature type="chain" id="PRO_5037838799" description="DUF3592 domain-containing protein" evidence="2">
    <location>
        <begin position="22"/>
        <end position="217"/>
    </location>
</feature>
<feature type="signal peptide" evidence="2">
    <location>
        <begin position="1"/>
        <end position="21"/>
    </location>
</feature>
<reference evidence="3" key="1">
    <citation type="submission" date="2021-04" db="EMBL/GenBank/DDBJ databases">
        <authorList>
            <person name="Rodrigo-Torres L."/>
            <person name="Arahal R. D."/>
            <person name="Lucena T."/>
        </authorList>
    </citation>
    <scope>NUCLEOTIDE SEQUENCE</scope>
    <source>
        <strain evidence="3">AS29M-1</strain>
    </source>
</reference>
<evidence type="ECO:0000256" key="1">
    <source>
        <dbReference type="SAM" id="Phobius"/>
    </source>
</evidence>
<evidence type="ECO:0008006" key="5">
    <source>
        <dbReference type="Google" id="ProtNLM"/>
    </source>
</evidence>
<keyword evidence="1" id="KW-1133">Transmembrane helix</keyword>
<dbReference type="RefSeq" id="WP_258540961.1">
    <property type="nucleotide sequence ID" value="NZ_OU015584.1"/>
</dbReference>
<evidence type="ECO:0000256" key="2">
    <source>
        <dbReference type="SAM" id="SignalP"/>
    </source>
</evidence>
<feature type="transmembrane region" description="Helical" evidence="1">
    <location>
        <begin position="198"/>
        <end position="216"/>
    </location>
</feature>
<name>A0A916NQB2_9FLAO</name>
<evidence type="ECO:0000313" key="4">
    <source>
        <dbReference type="Proteomes" id="UP000683507"/>
    </source>
</evidence>
<keyword evidence="1" id="KW-0472">Membrane</keyword>
<dbReference type="Proteomes" id="UP000683507">
    <property type="component" value="Chromosome"/>
</dbReference>
<keyword evidence="1" id="KW-0812">Transmembrane</keyword>
<proteinExistence type="predicted"/>
<dbReference type="EMBL" id="OU015584">
    <property type="protein sequence ID" value="CAG5078667.1"/>
    <property type="molecule type" value="Genomic_DNA"/>
</dbReference>
<evidence type="ECO:0000313" key="3">
    <source>
        <dbReference type="EMBL" id="CAG5078667.1"/>
    </source>
</evidence>
<sequence>MKRINFLITLLALLMVLPSMAQDKIQLMNGKVLRGKLGAETEDYFKFDYYKKGGKVKSMELVKYRIFSHTNSAGEETILYKRDTLMGNFYSKNEMKMFVFGERDAYNNYKSNGWLVTGIGLGFTSVLMDTYDFEPNGGFFKRTPSIFPIAVPLVVTIGAGVIKPKVRKEFAADVSFLSSEYYIEGFQKIAKVKKLKSALLGSVIGVGSGFLVYALAK</sequence>
<keyword evidence="2" id="KW-0732">Signal</keyword>
<organism evidence="3 4">
    <name type="scientific">Parvicella tangerina</name>
    <dbReference type="NCBI Taxonomy" id="2829795"/>
    <lineage>
        <taxon>Bacteria</taxon>
        <taxon>Pseudomonadati</taxon>
        <taxon>Bacteroidota</taxon>
        <taxon>Flavobacteriia</taxon>
        <taxon>Flavobacteriales</taxon>
        <taxon>Parvicellaceae</taxon>
        <taxon>Parvicella</taxon>
    </lineage>
</organism>
<protein>
    <recommendedName>
        <fullName evidence="5">DUF3592 domain-containing protein</fullName>
    </recommendedName>
</protein>
<feature type="transmembrane region" description="Helical" evidence="1">
    <location>
        <begin position="145"/>
        <end position="162"/>
    </location>
</feature>
<keyword evidence="4" id="KW-1185">Reference proteome</keyword>
<accession>A0A916NQB2</accession>
<dbReference type="AlphaFoldDB" id="A0A916NQB2"/>
<gene>
    <name evidence="3" type="ORF">CRYO30217_00735</name>
</gene>
<dbReference type="KEGG" id="ptan:CRYO30217_00735"/>